<evidence type="ECO:0000313" key="7">
    <source>
        <dbReference type="Proteomes" id="UP000324974"/>
    </source>
</evidence>
<dbReference type="Gene3D" id="3.40.50.300">
    <property type="entry name" value="P-loop containing nucleotide triphosphate hydrolases"/>
    <property type="match status" value="2"/>
</dbReference>
<dbReference type="InterPro" id="IPR006935">
    <property type="entry name" value="Helicase/UvrB_N"/>
</dbReference>
<dbReference type="Pfam" id="PF04851">
    <property type="entry name" value="ResIII"/>
    <property type="match status" value="1"/>
</dbReference>
<dbReference type="InterPro" id="IPR014013">
    <property type="entry name" value="Helic_SF1/SF2_ATP-bd_DinG/Rad3"/>
</dbReference>
<evidence type="ECO:0000256" key="3">
    <source>
        <dbReference type="ARBA" id="ARBA00022840"/>
    </source>
</evidence>
<proteinExistence type="predicted"/>
<dbReference type="OrthoDB" id="9804145at2"/>
<gene>
    <name evidence="6" type="ORF">PX52LOC_05725</name>
</gene>
<dbReference type="EMBL" id="CP042425">
    <property type="protein sequence ID" value="QEL18690.1"/>
    <property type="molecule type" value="Genomic_DNA"/>
</dbReference>
<dbReference type="Pfam" id="PF19778">
    <property type="entry name" value="RE_endonuc"/>
    <property type="match status" value="1"/>
</dbReference>
<keyword evidence="3" id="KW-0067">ATP-binding</keyword>
<feature type="domain" description="Helicase ATP-binding" evidence="5">
    <location>
        <begin position="60"/>
        <end position="397"/>
    </location>
</feature>
<reference evidence="7" key="1">
    <citation type="submission" date="2019-08" db="EMBL/GenBank/DDBJ databases">
        <title>Limnoglobus roseus gen. nov., sp. nov., a novel freshwater planctomycete with a giant genome from the family Gemmataceae.</title>
        <authorList>
            <person name="Kulichevskaya I.S."/>
            <person name="Naumoff D.G."/>
            <person name="Miroshnikov K."/>
            <person name="Ivanova A."/>
            <person name="Philippov D.A."/>
            <person name="Hakobyan A."/>
            <person name="Rijpstra I.C."/>
            <person name="Sinninghe Damste J.S."/>
            <person name="Liesack W."/>
            <person name="Dedysh S.N."/>
        </authorList>
    </citation>
    <scope>NUCLEOTIDE SEQUENCE [LARGE SCALE GENOMIC DNA]</scope>
    <source>
        <strain evidence="7">PX52</strain>
    </source>
</reference>
<keyword evidence="2" id="KW-0378">Hydrolase</keyword>
<evidence type="ECO:0000259" key="5">
    <source>
        <dbReference type="PROSITE" id="PS51193"/>
    </source>
</evidence>
<dbReference type="InterPro" id="IPR045572">
    <property type="entry name" value="RE_endonuc_C"/>
</dbReference>
<dbReference type="RefSeq" id="WP_149113162.1">
    <property type="nucleotide sequence ID" value="NZ_CP042425.1"/>
</dbReference>
<accession>A0A5C1AIL4</accession>
<sequence>MRFQFDGNQAYQLRAIEATADILRGQPRGTVDYDTFEMGELLGPVSNRIDITEDVLLTNLQEVQRRFGITVDSKLEMIEEEIKTAGGNKAVRFPNFSVEMETGTGKTYVYIRTALELHRRYGLRKFIVVVHSVAVREGVLKTLKITQEHLRAIYHNVPYRFTSYDSRSIAKVRQFAQSDCVEILVMTIDSFNKDDNVIRQSTDRLQGAIPLYLVQSARPILILDEPQNMESEGRIKALASLHPLMALRYSATHRNPYNLCYRLTPFEAYRGGLVKRIEVDSVRKEDDYNQVFLRLEEVRSNKKVVQAKITVHQRMAEGQIKEKAYLFKPGDCLSEKSDRPEYSSFVIDEIHAREEFVRFANGIEIRVGQTQGADQAELFKQQIRRSIETHFQKQKKLKAAGIKVLSLFFIDRVENYTGTVPPERGTDSVDGLYPGIIRELFDEAFNELKGKYPDFAELEPSAVRKAYFAQKNRRGGAVEVLDSTTGQSKEDRDAYDLIMKEKERLLGFREPVAFIFSHSALREGWDNPNVCQICTLNQTVSEVKKRQEVGRGMRLMVDQKGVRNADPKLNVLTVIANESYEQFVDGLQKEMEEAFGKEGAAPRPTNVRAKKTATRKPLEQLPAEFAELWERIKHKTRYQVTVDTAKLVTDVVAALNKVKIEPPRIISQTADVHVGDSVDKLDYRVGGKRILTRLIGRHSLPNLVEMIEDLIAHITPPVKLTRRTLASIVTGIKERQAALDNPQEFASQAARVIREKAIQQLVDGIQYEKDGNWYDMTEWVETEETVSDRLVPVENSIYDQIVVQSDTERKFAEKLKKRKDVKLFVKLPNWFKVTTPVGNYNPDWALVMEKPDEDDTLLYLVRETKSTTVADELRGTENQKIHCGEKHFVGGLNVDFRVVTNADELP</sequence>
<dbReference type="InterPro" id="IPR027417">
    <property type="entry name" value="P-loop_NTPase"/>
</dbReference>
<feature type="region of interest" description="Disordered" evidence="4">
    <location>
        <begin position="595"/>
        <end position="614"/>
    </location>
</feature>
<dbReference type="Proteomes" id="UP000324974">
    <property type="component" value="Chromosome"/>
</dbReference>
<dbReference type="GO" id="GO:0003677">
    <property type="term" value="F:DNA binding"/>
    <property type="evidence" value="ECO:0007669"/>
    <property type="project" value="InterPro"/>
</dbReference>
<evidence type="ECO:0000256" key="1">
    <source>
        <dbReference type="ARBA" id="ARBA00022741"/>
    </source>
</evidence>
<evidence type="ECO:0000313" key="6">
    <source>
        <dbReference type="EMBL" id="QEL18690.1"/>
    </source>
</evidence>
<dbReference type="KEGG" id="lrs:PX52LOC_05725"/>
<dbReference type="AlphaFoldDB" id="A0A5C1AIL4"/>
<dbReference type="PROSITE" id="PS51193">
    <property type="entry name" value="HELICASE_ATP_BIND_2"/>
    <property type="match status" value="1"/>
</dbReference>
<dbReference type="REBASE" id="364459">
    <property type="entry name" value="GbaPX52ORF5726P"/>
</dbReference>
<keyword evidence="1" id="KW-0547">Nucleotide-binding</keyword>
<protein>
    <recommendedName>
        <fullName evidence="5">Helicase ATP-binding domain-containing protein</fullName>
    </recommendedName>
</protein>
<dbReference type="SUPFAM" id="SSF52540">
    <property type="entry name" value="P-loop containing nucleoside triphosphate hydrolases"/>
    <property type="match status" value="2"/>
</dbReference>
<evidence type="ECO:0000256" key="4">
    <source>
        <dbReference type="SAM" id="MobiDB-lite"/>
    </source>
</evidence>
<dbReference type="GO" id="GO:0005524">
    <property type="term" value="F:ATP binding"/>
    <property type="evidence" value="ECO:0007669"/>
    <property type="project" value="UniProtKB-KW"/>
</dbReference>
<evidence type="ECO:0000256" key="2">
    <source>
        <dbReference type="ARBA" id="ARBA00022801"/>
    </source>
</evidence>
<organism evidence="6 7">
    <name type="scientific">Limnoglobus roseus</name>
    <dbReference type="NCBI Taxonomy" id="2598579"/>
    <lineage>
        <taxon>Bacteria</taxon>
        <taxon>Pseudomonadati</taxon>
        <taxon>Planctomycetota</taxon>
        <taxon>Planctomycetia</taxon>
        <taxon>Gemmatales</taxon>
        <taxon>Gemmataceae</taxon>
        <taxon>Limnoglobus</taxon>
    </lineage>
</organism>
<keyword evidence="7" id="KW-1185">Reference proteome</keyword>
<name>A0A5C1AIL4_9BACT</name>
<dbReference type="GO" id="GO:0015668">
    <property type="term" value="F:type III site-specific deoxyribonuclease activity"/>
    <property type="evidence" value="ECO:0007669"/>
    <property type="project" value="InterPro"/>
</dbReference>